<dbReference type="SUPFAM" id="SSF103481">
    <property type="entry name" value="Multidrug resistance efflux transporter EmrE"/>
    <property type="match status" value="2"/>
</dbReference>
<name>A0A8H3I078_9LECA</name>
<evidence type="ECO:0000313" key="13">
    <source>
        <dbReference type="Proteomes" id="UP000664169"/>
    </source>
</evidence>
<dbReference type="GO" id="GO:0005789">
    <property type="term" value="C:endoplasmic reticulum membrane"/>
    <property type="evidence" value="ECO:0007669"/>
    <property type="project" value="UniProtKB-SubCell"/>
</dbReference>
<dbReference type="InterPro" id="IPR013657">
    <property type="entry name" value="SCL35B1-4/HUT1"/>
</dbReference>
<evidence type="ECO:0000256" key="8">
    <source>
        <dbReference type="ARBA" id="ARBA00023136"/>
    </source>
</evidence>
<proteinExistence type="inferred from homology"/>
<keyword evidence="13" id="KW-1185">Reference proteome</keyword>
<feature type="transmembrane region" description="Helical" evidence="11">
    <location>
        <begin position="181"/>
        <end position="199"/>
    </location>
</feature>
<feature type="transmembrane region" description="Helical" evidence="11">
    <location>
        <begin position="360"/>
        <end position="378"/>
    </location>
</feature>
<feature type="transmembrane region" description="Helical" evidence="11">
    <location>
        <begin position="308"/>
        <end position="326"/>
    </location>
</feature>
<evidence type="ECO:0000313" key="12">
    <source>
        <dbReference type="EMBL" id="CAF9909847.1"/>
    </source>
</evidence>
<feature type="transmembrane region" description="Helical" evidence="11">
    <location>
        <begin position="50"/>
        <end position="70"/>
    </location>
</feature>
<keyword evidence="4" id="KW-0762">Sugar transport</keyword>
<keyword evidence="6" id="KW-0256">Endoplasmic reticulum</keyword>
<dbReference type="GO" id="GO:0005459">
    <property type="term" value="F:UDP-galactose transmembrane transporter activity"/>
    <property type="evidence" value="ECO:0007669"/>
    <property type="project" value="TreeGrafter"/>
</dbReference>
<gene>
    <name evidence="12" type="ORF">GOMPHAMPRED_006882</name>
</gene>
<dbReference type="Pfam" id="PF08449">
    <property type="entry name" value="UAA"/>
    <property type="match status" value="1"/>
</dbReference>
<dbReference type="AlphaFoldDB" id="A0A8H3I078"/>
<organism evidence="12 13">
    <name type="scientific">Gomphillus americanus</name>
    <dbReference type="NCBI Taxonomy" id="1940652"/>
    <lineage>
        <taxon>Eukaryota</taxon>
        <taxon>Fungi</taxon>
        <taxon>Dikarya</taxon>
        <taxon>Ascomycota</taxon>
        <taxon>Pezizomycotina</taxon>
        <taxon>Lecanoromycetes</taxon>
        <taxon>OSLEUM clade</taxon>
        <taxon>Ostropomycetidae</taxon>
        <taxon>Ostropales</taxon>
        <taxon>Graphidaceae</taxon>
        <taxon>Gomphilloideae</taxon>
        <taxon>Gomphillus</taxon>
    </lineage>
</organism>
<feature type="transmembrane region" description="Helical" evidence="11">
    <location>
        <begin position="126"/>
        <end position="146"/>
    </location>
</feature>
<feature type="region of interest" description="Disordered" evidence="10">
    <location>
        <begin position="1"/>
        <end position="23"/>
    </location>
</feature>
<evidence type="ECO:0000256" key="7">
    <source>
        <dbReference type="ARBA" id="ARBA00022989"/>
    </source>
</evidence>
<dbReference type="OrthoDB" id="1601at2759"/>
<evidence type="ECO:0000256" key="1">
    <source>
        <dbReference type="ARBA" id="ARBA00004477"/>
    </source>
</evidence>
<dbReference type="EMBL" id="CAJPDQ010000005">
    <property type="protein sequence ID" value="CAF9909847.1"/>
    <property type="molecule type" value="Genomic_DNA"/>
</dbReference>
<keyword evidence="8 11" id="KW-0472">Membrane</keyword>
<keyword evidence="5 11" id="KW-0812">Transmembrane</keyword>
<keyword evidence="3" id="KW-0813">Transport</keyword>
<evidence type="ECO:0000256" key="10">
    <source>
        <dbReference type="SAM" id="MobiDB-lite"/>
    </source>
</evidence>
<feature type="compositionally biased region" description="Polar residues" evidence="10">
    <location>
        <begin position="1"/>
        <end position="14"/>
    </location>
</feature>
<feature type="transmembrane region" description="Helical" evidence="11">
    <location>
        <begin position="90"/>
        <end position="110"/>
    </location>
</feature>
<evidence type="ECO:0000256" key="4">
    <source>
        <dbReference type="ARBA" id="ARBA00022597"/>
    </source>
</evidence>
<feature type="transmembrane region" description="Helical" evidence="11">
    <location>
        <begin position="333"/>
        <end position="354"/>
    </location>
</feature>
<dbReference type="GO" id="GO:0005460">
    <property type="term" value="F:UDP-glucose transmembrane transporter activity"/>
    <property type="evidence" value="ECO:0007669"/>
    <property type="project" value="TreeGrafter"/>
</dbReference>
<sequence>MARTKQATPIQRQPSDFKPEHQNSTSTILSKSVAQQPTGGPLSKSANSDLIALAICVGGIYASFLSWAVLQEKLTTTEYGFSKERWTYSIVLNTIQSTFAACTGFLYLVFGTPGHEIPSPFPSTKILPPLLLVAVVSSLASPFGYASLAHIDYITYILAKSCKLLPVMFLHLTVFRKRYPLYKYAVVGLVTAGVAVFTLHHPEKKKSGRGSSENSLWGLFLLGVNLLFDGLTNSTQDHIFTTFRPYSGPQMMCAQNLLSTLLTTSYLLLLPVLPSSIFSLLALPPSASSELSAAISFLKRHPSVIKDVLGFAACGAIGQVFIYATLARFSSLLLVTVTVTRKMLTMILSVAWFGHRLSPMQWLGVGLVFGGVGAEGLITRREKLAKELEKERARSAPAGKKDL</sequence>
<evidence type="ECO:0000256" key="3">
    <source>
        <dbReference type="ARBA" id="ARBA00022448"/>
    </source>
</evidence>
<evidence type="ECO:0000256" key="2">
    <source>
        <dbReference type="ARBA" id="ARBA00010694"/>
    </source>
</evidence>
<protein>
    <recommendedName>
        <fullName evidence="9">UDP-galactose transporter homolog 1</fullName>
    </recommendedName>
</protein>
<accession>A0A8H3I078</accession>
<dbReference type="GO" id="GO:0000139">
    <property type="term" value="C:Golgi membrane"/>
    <property type="evidence" value="ECO:0007669"/>
    <property type="project" value="TreeGrafter"/>
</dbReference>
<evidence type="ECO:0000256" key="11">
    <source>
        <dbReference type="SAM" id="Phobius"/>
    </source>
</evidence>
<feature type="transmembrane region" description="Helical" evidence="11">
    <location>
        <begin position="257"/>
        <end position="283"/>
    </location>
</feature>
<comment type="subcellular location">
    <subcellularLocation>
        <location evidence="1">Endoplasmic reticulum membrane</location>
        <topology evidence="1">Multi-pass membrane protein</topology>
    </subcellularLocation>
</comment>
<dbReference type="Proteomes" id="UP000664169">
    <property type="component" value="Unassembled WGS sequence"/>
</dbReference>
<dbReference type="PANTHER" id="PTHR10778:SF10">
    <property type="entry name" value="SOLUTE CARRIER FAMILY 35 MEMBER B1"/>
    <property type="match status" value="1"/>
</dbReference>
<evidence type="ECO:0000256" key="9">
    <source>
        <dbReference type="ARBA" id="ARBA00041103"/>
    </source>
</evidence>
<dbReference type="InterPro" id="IPR037185">
    <property type="entry name" value="EmrE-like"/>
</dbReference>
<reference evidence="12" key="1">
    <citation type="submission" date="2021-03" db="EMBL/GenBank/DDBJ databases">
        <authorList>
            <person name="Tagirdzhanova G."/>
        </authorList>
    </citation>
    <scope>NUCLEOTIDE SEQUENCE</scope>
</reference>
<keyword evidence="7 11" id="KW-1133">Transmembrane helix</keyword>
<evidence type="ECO:0000256" key="5">
    <source>
        <dbReference type="ARBA" id="ARBA00022692"/>
    </source>
</evidence>
<comment type="caution">
    <text evidence="12">The sequence shown here is derived from an EMBL/GenBank/DDBJ whole genome shotgun (WGS) entry which is preliminary data.</text>
</comment>
<comment type="similarity">
    <text evidence="2">Belongs to the nucleotide-sugar transporter family. SLC35B subfamily.</text>
</comment>
<evidence type="ECO:0000256" key="6">
    <source>
        <dbReference type="ARBA" id="ARBA00022824"/>
    </source>
</evidence>
<dbReference type="PANTHER" id="PTHR10778">
    <property type="entry name" value="SOLUTE CARRIER FAMILY 35 MEMBER B"/>
    <property type="match status" value="1"/>
</dbReference>